<dbReference type="InterPro" id="IPR003789">
    <property type="entry name" value="Asn/Gln_tRNA_amidoTrase-B-like"/>
</dbReference>
<evidence type="ECO:0008006" key="4">
    <source>
        <dbReference type="Google" id="ProtNLM"/>
    </source>
</evidence>
<proteinExistence type="predicted"/>
<feature type="coiled-coil region" evidence="1">
    <location>
        <begin position="50"/>
        <end position="77"/>
    </location>
</feature>
<dbReference type="InterPro" id="IPR019004">
    <property type="entry name" value="YqeY/Aim41"/>
</dbReference>
<reference evidence="3" key="1">
    <citation type="submission" date="2017-09" db="EMBL/GenBank/DDBJ databases">
        <title>Depth-based differentiation of microbial function through sediment-hosted aquifers and enrichment of novel symbionts in the deep terrestrial subsurface.</title>
        <authorList>
            <person name="Probst A.J."/>
            <person name="Ladd B."/>
            <person name="Jarett J.K."/>
            <person name="Geller-Mcgrath D.E."/>
            <person name="Sieber C.M.K."/>
            <person name="Emerson J.B."/>
            <person name="Anantharaman K."/>
            <person name="Thomas B.C."/>
            <person name="Malmstrom R."/>
            <person name="Stieglmeier M."/>
            <person name="Klingl A."/>
            <person name="Woyke T."/>
            <person name="Ryan C.M."/>
            <person name="Banfield J.F."/>
        </authorList>
    </citation>
    <scope>NUCLEOTIDE SEQUENCE [LARGE SCALE GENOMIC DNA]</scope>
</reference>
<dbReference type="SUPFAM" id="SSF89095">
    <property type="entry name" value="GatB/YqeY motif"/>
    <property type="match status" value="1"/>
</dbReference>
<evidence type="ECO:0000313" key="3">
    <source>
        <dbReference type="Proteomes" id="UP000230154"/>
    </source>
</evidence>
<sequence length="148" mass="16293">MSLLKQIYTARDSALKNRDTAALDTLRILCSEAKNKEIEKGGELTDDDVLSVIRTQVKQLKDALVDFENANREDLAEKNRFEIGILNTFLPAQMNDDALRKIVQETMATAADGMSFGQLMGAAMARVNGQADGSRVKAMLEQIINETG</sequence>
<dbReference type="Proteomes" id="UP000230154">
    <property type="component" value="Unassembled WGS sequence"/>
</dbReference>
<organism evidence="2 3">
    <name type="scientific">Candidatus Magasanikbacteria bacterium CG10_big_fil_rev_8_21_14_0_10_47_10</name>
    <dbReference type="NCBI Taxonomy" id="1974652"/>
    <lineage>
        <taxon>Bacteria</taxon>
        <taxon>Candidatus Magasanikiibacteriota</taxon>
    </lineage>
</organism>
<dbReference type="PANTHER" id="PTHR28055:SF1">
    <property type="entry name" value="ALTERED INHERITANCE OF MITOCHONDRIA PROTEIN 41, MITOCHONDRIAL"/>
    <property type="match status" value="1"/>
</dbReference>
<evidence type="ECO:0000256" key="1">
    <source>
        <dbReference type="SAM" id="Coils"/>
    </source>
</evidence>
<dbReference type="Gene3D" id="1.10.10.410">
    <property type="match status" value="1"/>
</dbReference>
<dbReference type="PANTHER" id="PTHR28055">
    <property type="entry name" value="ALTERED INHERITANCE OF MITOCHONDRIA PROTEIN 41, MITOCHONDRIAL"/>
    <property type="match status" value="1"/>
</dbReference>
<dbReference type="Gene3D" id="1.10.1510.10">
    <property type="entry name" value="Uncharacterised protein YqeY/AIM41 PF09424, N-terminal domain"/>
    <property type="match status" value="1"/>
</dbReference>
<dbReference type="InterPro" id="IPR023168">
    <property type="entry name" value="GatB_Yqey_C_2"/>
</dbReference>
<dbReference type="AlphaFoldDB" id="A0A2H0TR17"/>
<evidence type="ECO:0000313" key="2">
    <source>
        <dbReference type="EMBL" id="PIR74595.1"/>
    </source>
</evidence>
<keyword evidence="1" id="KW-0175">Coiled coil</keyword>
<name>A0A2H0TR17_9BACT</name>
<accession>A0A2H0TR17</accession>
<dbReference type="EMBL" id="PFCB01000016">
    <property type="protein sequence ID" value="PIR74595.1"/>
    <property type="molecule type" value="Genomic_DNA"/>
</dbReference>
<dbReference type="GO" id="GO:0016884">
    <property type="term" value="F:carbon-nitrogen ligase activity, with glutamine as amido-N-donor"/>
    <property type="evidence" value="ECO:0007669"/>
    <property type="project" value="InterPro"/>
</dbReference>
<comment type="caution">
    <text evidence="2">The sequence shown here is derived from an EMBL/GenBank/DDBJ whole genome shotgun (WGS) entry which is preliminary data.</text>
</comment>
<dbReference type="Pfam" id="PF09424">
    <property type="entry name" value="YqeY"/>
    <property type="match status" value="1"/>
</dbReference>
<dbReference type="InterPro" id="IPR042184">
    <property type="entry name" value="YqeY/Aim41_N"/>
</dbReference>
<protein>
    <recommendedName>
        <fullName evidence="4">Glutamyl-tRNA amidotransferase</fullName>
    </recommendedName>
</protein>
<gene>
    <name evidence="2" type="ORF">COU35_01810</name>
</gene>